<evidence type="ECO:0000256" key="1">
    <source>
        <dbReference type="SAM" id="MobiDB-lite"/>
    </source>
</evidence>
<dbReference type="Proteomes" id="UP000313231">
    <property type="component" value="Unassembled WGS sequence"/>
</dbReference>
<dbReference type="PANTHER" id="PTHR36973">
    <property type="entry name" value="SLL1456 PROTEIN-RELATED"/>
    <property type="match status" value="1"/>
</dbReference>
<name>A0A5C4W919_9ACTN</name>
<dbReference type="InterPro" id="IPR006342">
    <property type="entry name" value="FkbM_mtfrase"/>
</dbReference>
<protein>
    <submittedName>
        <fullName evidence="3">FkbM family methyltransferase</fullName>
    </submittedName>
</protein>
<dbReference type="Gene3D" id="3.40.50.150">
    <property type="entry name" value="Vaccinia Virus protein VP39"/>
    <property type="match status" value="1"/>
</dbReference>
<dbReference type="Pfam" id="PF05050">
    <property type="entry name" value="Methyltransf_21"/>
    <property type="match status" value="1"/>
</dbReference>
<sequence>MDQAARASPRDRQRCPARNSTRTRSSGNIVTNRLVSAAIRVLADRGFVVTRHPAVRRQRVLRTAGVDLVLDVGGASGAYGAELRHFGYTGTILSVEPLGDAFDKLRSRAADDPHWHVENCAVGEVEGEAVIHVASNSDSSSLLPPDDRHRQAAPHVTFEETRTVAVRRLDDVAAAHLRPDTRALFKIDAQGFEREVMAGARRCLELSSVVQLELSFTSLYEGGMLVDEAVSLLYADGYELVGLVPGFAGPDGHVLQADGLFLRADR</sequence>
<feature type="region of interest" description="Disordered" evidence="1">
    <location>
        <begin position="1"/>
        <end position="26"/>
    </location>
</feature>
<dbReference type="SUPFAM" id="SSF53335">
    <property type="entry name" value="S-adenosyl-L-methionine-dependent methyltransferases"/>
    <property type="match status" value="1"/>
</dbReference>
<reference evidence="3 4" key="1">
    <citation type="journal article" date="2016" name="Int. J. Syst. Evol. Microbiol.">
        <title>Nocardioides albidus sp. nov., an actinobacterium isolated from garden soil.</title>
        <authorList>
            <person name="Singh H."/>
            <person name="Du J."/>
            <person name="Trinh H."/>
            <person name="Won K."/>
            <person name="Yang J.E."/>
            <person name="Yin C."/>
            <person name="Kook M."/>
            <person name="Yi T.H."/>
        </authorList>
    </citation>
    <scope>NUCLEOTIDE SEQUENCE [LARGE SCALE GENOMIC DNA]</scope>
    <source>
        <strain evidence="3 4">CCTCC AB 2015297</strain>
    </source>
</reference>
<keyword evidence="4" id="KW-1185">Reference proteome</keyword>
<comment type="caution">
    <text evidence="3">The sequence shown here is derived from an EMBL/GenBank/DDBJ whole genome shotgun (WGS) entry which is preliminary data.</text>
</comment>
<proteinExistence type="predicted"/>
<evidence type="ECO:0000259" key="2">
    <source>
        <dbReference type="Pfam" id="PF05050"/>
    </source>
</evidence>
<dbReference type="PANTHER" id="PTHR36973:SF4">
    <property type="entry name" value="NODULATION PROTEIN"/>
    <property type="match status" value="1"/>
</dbReference>
<evidence type="ECO:0000313" key="3">
    <source>
        <dbReference type="EMBL" id="TNM44126.1"/>
    </source>
</evidence>
<evidence type="ECO:0000313" key="4">
    <source>
        <dbReference type="Proteomes" id="UP000313231"/>
    </source>
</evidence>
<dbReference type="EMBL" id="VDMP01000018">
    <property type="protein sequence ID" value="TNM44126.1"/>
    <property type="molecule type" value="Genomic_DNA"/>
</dbReference>
<keyword evidence="3" id="KW-0808">Transferase</keyword>
<dbReference type="InterPro" id="IPR029063">
    <property type="entry name" value="SAM-dependent_MTases_sf"/>
</dbReference>
<dbReference type="InterPro" id="IPR053188">
    <property type="entry name" value="FkbM_Methyltransferase"/>
</dbReference>
<feature type="domain" description="Methyltransferase FkbM" evidence="2">
    <location>
        <begin position="71"/>
        <end position="240"/>
    </location>
</feature>
<dbReference type="GO" id="GO:0008171">
    <property type="term" value="F:O-methyltransferase activity"/>
    <property type="evidence" value="ECO:0007669"/>
    <property type="project" value="TreeGrafter"/>
</dbReference>
<gene>
    <name evidence="3" type="ORF">FHP29_05290</name>
</gene>
<keyword evidence="3" id="KW-0489">Methyltransferase</keyword>
<accession>A0A5C4W919</accession>
<dbReference type="NCBIfam" id="TIGR01444">
    <property type="entry name" value="fkbM_fam"/>
    <property type="match status" value="1"/>
</dbReference>
<dbReference type="AlphaFoldDB" id="A0A5C4W919"/>
<organism evidence="3 4">
    <name type="scientific">Nocardioides albidus</name>
    <dbReference type="NCBI Taxonomy" id="1517589"/>
    <lineage>
        <taxon>Bacteria</taxon>
        <taxon>Bacillati</taxon>
        <taxon>Actinomycetota</taxon>
        <taxon>Actinomycetes</taxon>
        <taxon>Propionibacteriales</taxon>
        <taxon>Nocardioidaceae</taxon>
        <taxon>Nocardioides</taxon>
    </lineage>
</organism>
<dbReference type="GO" id="GO:0032259">
    <property type="term" value="P:methylation"/>
    <property type="evidence" value="ECO:0007669"/>
    <property type="project" value="UniProtKB-KW"/>
</dbReference>